<dbReference type="EMBL" id="HACG01001725">
    <property type="protein sequence ID" value="CEK48590.1"/>
    <property type="molecule type" value="Transcribed_RNA"/>
</dbReference>
<feature type="region of interest" description="Disordered" evidence="1">
    <location>
        <begin position="30"/>
        <end position="76"/>
    </location>
</feature>
<organism evidence="2">
    <name type="scientific">Arion vulgaris</name>
    <dbReference type="NCBI Taxonomy" id="1028688"/>
    <lineage>
        <taxon>Eukaryota</taxon>
        <taxon>Metazoa</taxon>
        <taxon>Spiralia</taxon>
        <taxon>Lophotrochozoa</taxon>
        <taxon>Mollusca</taxon>
        <taxon>Gastropoda</taxon>
        <taxon>Heterobranchia</taxon>
        <taxon>Euthyneura</taxon>
        <taxon>Panpulmonata</taxon>
        <taxon>Eupulmonata</taxon>
        <taxon>Stylommatophora</taxon>
        <taxon>Helicina</taxon>
        <taxon>Arionoidea</taxon>
        <taxon>Arionidae</taxon>
        <taxon>Arion</taxon>
    </lineage>
</organism>
<feature type="compositionally biased region" description="Polar residues" evidence="1">
    <location>
        <begin position="30"/>
        <end position="56"/>
    </location>
</feature>
<dbReference type="AlphaFoldDB" id="A0A0B6XZ86"/>
<name>A0A0B6XZ86_9EUPU</name>
<proteinExistence type="predicted"/>
<protein>
    <submittedName>
        <fullName evidence="2">Uncharacterized protein</fullName>
    </submittedName>
</protein>
<evidence type="ECO:0000256" key="1">
    <source>
        <dbReference type="SAM" id="MobiDB-lite"/>
    </source>
</evidence>
<reference evidence="2" key="1">
    <citation type="submission" date="2014-12" db="EMBL/GenBank/DDBJ databases">
        <title>Insight into the proteome of Arion vulgaris.</title>
        <authorList>
            <person name="Aradska J."/>
            <person name="Bulat T."/>
            <person name="Smidak R."/>
            <person name="Sarate P."/>
            <person name="Gangsoo J."/>
            <person name="Sialana F."/>
            <person name="Bilban M."/>
            <person name="Lubec G."/>
        </authorList>
    </citation>
    <scope>NUCLEOTIDE SEQUENCE</scope>
    <source>
        <tissue evidence="2">Skin</tissue>
    </source>
</reference>
<gene>
    <name evidence="2" type="primary">ORF4553</name>
</gene>
<evidence type="ECO:0000313" key="2">
    <source>
        <dbReference type="EMBL" id="CEK48590.1"/>
    </source>
</evidence>
<accession>A0A0B6XZ86</accession>
<feature type="compositionally biased region" description="Basic and acidic residues" evidence="1">
    <location>
        <begin position="57"/>
        <end position="68"/>
    </location>
</feature>
<feature type="non-terminal residue" evidence="2">
    <location>
        <position position="76"/>
    </location>
</feature>
<sequence length="76" mass="8483">MKWTLGKRLVRYMSAKHTCGSNCKTFSPNTEHTKVVDSQSQSESRLLNFDDSSTSVGDKKSEAEDIKTGEQICVPK</sequence>